<sequence length="129" mass="15028">MSGILAGTFATIVTLPIFAMIAFFYIAKLVTRNNKKSFHLAIDASTLFFILAVHFIMIIIWDTSFLSVILTVLLLIATVMVLTHYKIKEEIHFRRVFKGFWRLNFLLFFLTYFCLLTFGIIKRVFETFA</sequence>
<dbReference type="PIRSF" id="PIRSF030092">
    <property type="entry name" value="UCP030092"/>
    <property type="match status" value="1"/>
</dbReference>
<gene>
    <name evidence="2" type="ORF">FZC76_02045</name>
</gene>
<feature type="transmembrane region" description="Helical" evidence="1">
    <location>
        <begin position="38"/>
        <end position="61"/>
    </location>
</feature>
<dbReference type="EMBL" id="VTEV01000001">
    <property type="protein sequence ID" value="TYS70698.1"/>
    <property type="molecule type" value="Genomic_DNA"/>
</dbReference>
<keyword evidence="1" id="KW-0472">Membrane</keyword>
<dbReference type="InterPro" id="IPR024515">
    <property type="entry name" value="DUF3397"/>
</dbReference>
<dbReference type="Pfam" id="PF11877">
    <property type="entry name" value="DUF3397"/>
    <property type="match status" value="1"/>
</dbReference>
<keyword evidence="1" id="KW-0812">Transmembrane</keyword>
<protein>
    <submittedName>
        <fullName evidence="2">DUF3397 domain-containing protein</fullName>
    </submittedName>
</protein>
<dbReference type="RefSeq" id="WP_148986607.1">
    <property type="nucleotide sequence ID" value="NZ_VTEV01000001.1"/>
</dbReference>
<dbReference type="OrthoDB" id="2353183at2"/>
<evidence type="ECO:0000313" key="2">
    <source>
        <dbReference type="EMBL" id="TYS70698.1"/>
    </source>
</evidence>
<feature type="transmembrane region" description="Helical" evidence="1">
    <location>
        <begin position="67"/>
        <end position="87"/>
    </location>
</feature>
<proteinExistence type="predicted"/>
<dbReference type="Proteomes" id="UP000322524">
    <property type="component" value="Unassembled WGS sequence"/>
</dbReference>
<organism evidence="2 3">
    <name type="scientific">Sutcliffiella horikoshii</name>
    <dbReference type="NCBI Taxonomy" id="79883"/>
    <lineage>
        <taxon>Bacteria</taxon>
        <taxon>Bacillati</taxon>
        <taxon>Bacillota</taxon>
        <taxon>Bacilli</taxon>
        <taxon>Bacillales</taxon>
        <taxon>Bacillaceae</taxon>
        <taxon>Sutcliffiella</taxon>
    </lineage>
</organism>
<evidence type="ECO:0000313" key="3">
    <source>
        <dbReference type="Proteomes" id="UP000322524"/>
    </source>
</evidence>
<comment type="caution">
    <text evidence="2">The sequence shown here is derived from an EMBL/GenBank/DDBJ whole genome shotgun (WGS) entry which is preliminary data.</text>
</comment>
<accession>A0A5D4T7N7</accession>
<feature type="transmembrane region" description="Helical" evidence="1">
    <location>
        <begin position="99"/>
        <end position="121"/>
    </location>
</feature>
<feature type="transmembrane region" description="Helical" evidence="1">
    <location>
        <begin position="6"/>
        <end position="26"/>
    </location>
</feature>
<keyword evidence="1" id="KW-1133">Transmembrane helix</keyword>
<name>A0A5D4T7N7_9BACI</name>
<reference evidence="2 3" key="1">
    <citation type="submission" date="2019-08" db="EMBL/GenBank/DDBJ databases">
        <title>Bacillus genomes from the desert of Cuatro Cienegas, Coahuila.</title>
        <authorList>
            <person name="Olmedo-Alvarez G."/>
        </authorList>
    </citation>
    <scope>NUCLEOTIDE SEQUENCE [LARGE SCALE GENOMIC DNA]</scope>
    <source>
        <strain evidence="2 3">CH28_1T</strain>
    </source>
</reference>
<dbReference type="InterPro" id="IPR016945">
    <property type="entry name" value="UCP030092"/>
</dbReference>
<dbReference type="AlphaFoldDB" id="A0A5D4T7N7"/>
<evidence type="ECO:0000256" key="1">
    <source>
        <dbReference type="SAM" id="Phobius"/>
    </source>
</evidence>